<dbReference type="GO" id="GO:0071821">
    <property type="term" value="C:FANCM-MHF complex"/>
    <property type="evidence" value="ECO:0007669"/>
    <property type="project" value="TreeGrafter"/>
</dbReference>
<evidence type="ECO:0000256" key="1">
    <source>
        <dbReference type="ARBA" id="ARBA00004123"/>
    </source>
</evidence>
<comment type="caution">
    <text evidence="8">The sequence shown here is derived from an EMBL/GenBank/DDBJ whole genome shotgun (WGS) entry which is preliminary data.</text>
</comment>
<feature type="transmembrane region" description="Helical" evidence="7">
    <location>
        <begin position="121"/>
        <end position="143"/>
    </location>
</feature>
<comment type="subcellular location">
    <subcellularLocation>
        <location evidence="1">Nucleus</location>
    </subcellularLocation>
</comment>
<evidence type="ECO:0000313" key="9">
    <source>
        <dbReference type="Proteomes" id="UP000652761"/>
    </source>
</evidence>
<evidence type="ECO:0000256" key="6">
    <source>
        <dbReference type="ARBA" id="ARBA00023242"/>
    </source>
</evidence>
<evidence type="ECO:0000256" key="5">
    <source>
        <dbReference type="ARBA" id="ARBA00023204"/>
    </source>
</evidence>
<keyword evidence="7" id="KW-0472">Membrane</keyword>
<evidence type="ECO:0008006" key="10">
    <source>
        <dbReference type="Google" id="ProtNLM"/>
    </source>
</evidence>
<dbReference type="InterPro" id="IPR018552">
    <property type="entry name" value="CENP-X"/>
</dbReference>
<comment type="similarity">
    <text evidence="2">Belongs to the CENP-X/MHF2 family.</text>
</comment>
<dbReference type="Proteomes" id="UP000652761">
    <property type="component" value="Unassembled WGS sequence"/>
</dbReference>
<dbReference type="GO" id="GO:0000712">
    <property type="term" value="P:resolution of meiotic recombination intermediates"/>
    <property type="evidence" value="ECO:0007669"/>
    <property type="project" value="TreeGrafter"/>
</dbReference>
<keyword evidence="4" id="KW-0238">DNA-binding</keyword>
<dbReference type="EMBL" id="NMUH01000876">
    <property type="protein sequence ID" value="MQL86135.1"/>
    <property type="molecule type" value="Genomic_DNA"/>
</dbReference>
<dbReference type="Pfam" id="PF09415">
    <property type="entry name" value="CENP-X"/>
    <property type="match status" value="1"/>
</dbReference>
<keyword evidence="6" id="KW-0539">Nucleus</keyword>
<protein>
    <recommendedName>
        <fullName evidence="10">Centromere protein X</fullName>
    </recommendedName>
</protein>
<name>A0A843URC8_COLES</name>
<dbReference type="GO" id="GO:0051382">
    <property type="term" value="P:kinetochore assembly"/>
    <property type="evidence" value="ECO:0007669"/>
    <property type="project" value="InterPro"/>
</dbReference>
<dbReference type="GO" id="GO:0003677">
    <property type="term" value="F:DNA binding"/>
    <property type="evidence" value="ECO:0007669"/>
    <property type="project" value="UniProtKB-KW"/>
</dbReference>
<sequence>MATTKIERCFHGMQSRENIGLGPFPRNEKAEMPLQAGLSGLRVNKGILTTLPEEDPEVTRDTIGFHALGRKECRVGMGMSVCKIYVCNNQITKSGLHRLGTKDISLAEKDMFSARLRRSCLLAYACYLLLIPSCGSCHIHIYAVNPNALKLSCELVRLFVAEAVQRAAIIAEAEGSTKIEATHFERILPQLLLDF</sequence>
<evidence type="ECO:0000256" key="7">
    <source>
        <dbReference type="SAM" id="Phobius"/>
    </source>
</evidence>
<dbReference type="OrthoDB" id="2500381at2759"/>
<dbReference type="GO" id="GO:0006281">
    <property type="term" value="P:DNA repair"/>
    <property type="evidence" value="ECO:0007669"/>
    <property type="project" value="UniProtKB-KW"/>
</dbReference>
<evidence type="ECO:0000256" key="2">
    <source>
        <dbReference type="ARBA" id="ARBA00009359"/>
    </source>
</evidence>
<evidence type="ECO:0000256" key="4">
    <source>
        <dbReference type="ARBA" id="ARBA00023125"/>
    </source>
</evidence>
<organism evidence="8 9">
    <name type="scientific">Colocasia esculenta</name>
    <name type="common">Wild taro</name>
    <name type="synonym">Arum esculentum</name>
    <dbReference type="NCBI Taxonomy" id="4460"/>
    <lineage>
        <taxon>Eukaryota</taxon>
        <taxon>Viridiplantae</taxon>
        <taxon>Streptophyta</taxon>
        <taxon>Embryophyta</taxon>
        <taxon>Tracheophyta</taxon>
        <taxon>Spermatophyta</taxon>
        <taxon>Magnoliopsida</taxon>
        <taxon>Liliopsida</taxon>
        <taxon>Araceae</taxon>
        <taxon>Aroideae</taxon>
        <taxon>Colocasieae</taxon>
        <taxon>Colocasia</taxon>
    </lineage>
</organism>
<evidence type="ECO:0000313" key="8">
    <source>
        <dbReference type="EMBL" id="MQL86135.1"/>
    </source>
</evidence>
<gene>
    <name evidence="8" type="ORF">Taro_018662</name>
</gene>
<dbReference type="Gene3D" id="6.10.130.30">
    <property type="match status" value="1"/>
</dbReference>
<keyword evidence="7" id="KW-1133">Transmembrane helix</keyword>
<dbReference type="PANTHER" id="PTHR28680">
    <property type="entry name" value="CENTROMERE PROTEIN X"/>
    <property type="match status" value="1"/>
</dbReference>
<keyword evidence="3" id="KW-0227">DNA damage</keyword>
<evidence type="ECO:0000256" key="3">
    <source>
        <dbReference type="ARBA" id="ARBA00022763"/>
    </source>
</evidence>
<dbReference type="CDD" id="cd22921">
    <property type="entry name" value="HFD_CENP-X"/>
    <property type="match status" value="1"/>
</dbReference>
<dbReference type="GO" id="GO:0031297">
    <property type="term" value="P:replication fork processing"/>
    <property type="evidence" value="ECO:0007669"/>
    <property type="project" value="TreeGrafter"/>
</dbReference>
<reference evidence="8" key="1">
    <citation type="submission" date="2017-07" db="EMBL/GenBank/DDBJ databases">
        <title>Taro Niue Genome Assembly and Annotation.</title>
        <authorList>
            <person name="Atibalentja N."/>
            <person name="Keating K."/>
            <person name="Fields C.J."/>
        </authorList>
    </citation>
    <scope>NUCLEOTIDE SEQUENCE</scope>
    <source>
        <strain evidence="8">Niue_2</strain>
        <tissue evidence="8">Leaf</tissue>
    </source>
</reference>
<dbReference type="AlphaFoldDB" id="A0A843URC8"/>
<keyword evidence="9" id="KW-1185">Reference proteome</keyword>
<keyword evidence="7" id="KW-0812">Transmembrane</keyword>
<accession>A0A843URC8</accession>
<proteinExistence type="inferred from homology"/>
<keyword evidence="5" id="KW-0234">DNA repair</keyword>
<dbReference type="PANTHER" id="PTHR28680:SF1">
    <property type="entry name" value="CENTROMERE PROTEIN X"/>
    <property type="match status" value="1"/>
</dbReference>